<accession>A0ABZ2ELA8</accession>
<dbReference type="SUPFAM" id="SSF56601">
    <property type="entry name" value="beta-lactamase/transpeptidase-like"/>
    <property type="match status" value="1"/>
</dbReference>
<dbReference type="EMBL" id="CP144143">
    <property type="protein sequence ID" value="WWC84235.1"/>
    <property type="molecule type" value="Genomic_DNA"/>
</dbReference>
<sequence length="311" mass="35193">MGNRLILSQIFTMKKSFLLIAFCCLYTIGQAQKEDKKLKALIETAISGFQGDIGIYIQHLKKNKYVAVNADTIFPTASIVKVPILVGVFQKIAQNELKLSQEYIYDAKRAYGGSGLMQFYKDSAKTDLSTMISLMLTYSDNVTSIWLQELAGGGATINALMDKLNLPNTKVNSRTPGREAIWKVYGWGQTTPREMSKLFTLIRQGKVISPQYSDKMYRYLKNQYYNERSLSQFPPTVNTISKTGSVNAARGEVVLVNAPSGDFVFCILTKNNKDQSWTYDNEAETLTRKLAHIIWNHFEPKHAFTSYPRIE</sequence>
<dbReference type="InterPro" id="IPR045155">
    <property type="entry name" value="Beta-lactam_cat"/>
</dbReference>
<feature type="domain" description="Beta-lactamase class A catalytic" evidence="4">
    <location>
        <begin position="54"/>
        <end position="269"/>
    </location>
</feature>
<dbReference type="PANTHER" id="PTHR35333:SF3">
    <property type="entry name" value="BETA-LACTAMASE-TYPE TRANSPEPTIDASE FOLD CONTAINING PROTEIN"/>
    <property type="match status" value="1"/>
</dbReference>
<dbReference type="PANTHER" id="PTHR35333">
    <property type="entry name" value="BETA-LACTAMASE"/>
    <property type="match status" value="1"/>
</dbReference>
<evidence type="ECO:0000256" key="3">
    <source>
        <dbReference type="ARBA" id="ARBA00012865"/>
    </source>
</evidence>
<dbReference type="InterPro" id="IPR000871">
    <property type="entry name" value="Beta-lactam_class-A"/>
</dbReference>
<comment type="similarity">
    <text evidence="2">Belongs to the class-A beta-lactamase family.</text>
</comment>
<proteinExistence type="inferred from homology"/>
<dbReference type="InterPro" id="IPR012338">
    <property type="entry name" value="Beta-lactam/transpept-like"/>
</dbReference>
<dbReference type="Proteomes" id="UP001321305">
    <property type="component" value="Chromosome"/>
</dbReference>
<evidence type="ECO:0000256" key="1">
    <source>
        <dbReference type="ARBA" id="ARBA00001526"/>
    </source>
</evidence>
<comment type="catalytic activity">
    <reaction evidence="1">
        <text>a beta-lactam + H2O = a substituted beta-amino acid</text>
        <dbReference type="Rhea" id="RHEA:20401"/>
        <dbReference type="ChEBI" id="CHEBI:15377"/>
        <dbReference type="ChEBI" id="CHEBI:35627"/>
        <dbReference type="ChEBI" id="CHEBI:140347"/>
        <dbReference type="EC" id="3.5.2.6"/>
    </reaction>
</comment>
<gene>
    <name evidence="5" type="ORF">PIECOFPK_01968</name>
</gene>
<evidence type="ECO:0000259" key="4">
    <source>
        <dbReference type="Pfam" id="PF13354"/>
    </source>
</evidence>
<organism evidence="5 6">
    <name type="scientific">Mycovorax composti</name>
    <dbReference type="NCBI Taxonomy" id="2962693"/>
    <lineage>
        <taxon>Bacteria</taxon>
        <taxon>Pseudomonadati</taxon>
        <taxon>Bacteroidota</taxon>
        <taxon>Chitinophagia</taxon>
        <taxon>Chitinophagales</taxon>
        <taxon>Chitinophagaceae</taxon>
        <taxon>Mycovorax</taxon>
    </lineage>
</organism>
<protein>
    <recommendedName>
        <fullName evidence="3">beta-lactamase</fullName>
        <ecNumber evidence="3">3.5.2.6</ecNumber>
    </recommendedName>
</protein>
<dbReference type="Gene3D" id="3.40.710.10">
    <property type="entry name" value="DD-peptidase/beta-lactamase superfamily"/>
    <property type="match status" value="1"/>
</dbReference>
<dbReference type="EC" id="3.5.2.6" evidence="3"/>
<reference evidence="6" key="1">
    <citation type="submission" date="2024-01" db="EMBL/GenBank/DDBJ databases">
        <title>Mycovorax composti gen. nov. sp. nov., a member of the family Chitinophagaceae isolated from button mushroom compost.</title>
        <authorList>
            <person name="Thai M."/>
            <person name="Bell T.L."/>
            <person name="Kertesz M.A."/>
        </authorList>
    </citation>
    <scope>NUCLEOTIDE SEQUENCE [LARGE SCALE GENOMIC DNA]</scope>
    <source>
        <strain evidence="6">C216</strain>
    </source>
</reference>
<keyword evidence="6" id="KW-1185">Reference proteome</keyword>
<evidence type="ECO:0000313" key="6">
    <source>
        <dbReference type="Proteomes" id="UP001321305"/>
    </source>
</evidence>
<dbReference type="Pfam" id="PF13354">
    <property type="entry name" value="Beta-lactamase2"/>
    <property type="match status" value="1"/>
</dbReference>
<evidence type="ECO:0000313" key="5">
    <source>
        <dbReference type="EMBL" id="WWC84235.1"/>
    </source>
</evidence>
<evidence type="ECO:0000256" key="2">
    <source>
        <dbReference type="ARBA" id="ARBA00009009"/>
    </source>
</evidence>
<name>A0ABZ2ELA8_9BACT</name>